<feature type="transmembrane region" description="Helical" evidence="2">
    <location>
        <begin position="171"/>
        <end position="196"/>
    </location>
</feature>
<protein>
    <submittedName>
        <fullName evidence="3">Uncharacterized protein</fullName>
    </submittedName>
</protein>
<feature type="region of interest" description="Disordered" evidence="1">
    <location>
        <begin position="65"/>
        <end position="107"/>
    </location>
</feature>
<evidence type="ECO:0000256" key="1">
    <source>
        <dbReference type="SAM" id="MobiDB-lite"/>
    </source>
</evidence>
<sequence>MSEYCITTTTCSPSKAWYKDEALYEFTSTDLFWLIAIFIMVNCWWMGKYCEPFAELVREAKESEKAAKESDRAEKKIDEVLSEPEKTETEPDKTLNEPDNIEPPKSLASQNTWLGAKITSESRRRLAVTISALVIPIQLLHGSWVLRTLWRWTIAFVKATYPSIRPLTLSFIIYSPVTLAIVVTWMAFGFTGAFFVTTQLLRVNNINEMKLNVPEKTGGKGTQKVDDEEWDEVDKNSEQGENRVYKEKNSEQKEEK</sequence>
<keyword evidence="2" id="KW-1133">Transmembrane helix</keyword>
<organism evidence="3 4">
    <name type="scientific">Fusarium floridanum</name>
    <dbReference type="NCBI Taxonomy" id="1325733"/>
    <lineage>
        <taxon>Eukaryota</taxon>
        <taxon>Fungi</taxon>
        <taxon>Dikarya</taxon>
        <taxon>Ascomycota</taxon>
        <taxon>Pezizomycotina</taxon>
        <taxon>Sordariomycetes</taxon>
        <taxon>Hypocreomycetidae</taxon>
        <taxon>Hypocreales</taxon>
        <taxon>Nectriaceae</taxon>
        <taxon>Fusarium</taxon>
        <taxon>Fusarium solani species complex</taxon>
    </lineage>
</organism>
<feature type="compositionally biased region" description="Basic and acidic residues" evidence="1">
    <location>
        <begin position="65"/>
        <end position="96"/>
    </location>
</feature>
<feature type="region of interest" description="Disordered" evidence="1">
    <location>
        <begin position="212"/>
        <end position="256"/>
    </location>
</feature>
<keyword evidence="2" id="KW-0812">Transmembrane</keyword>
<dbReference type="Proteomes" id="UP000287972">
    <property type="component" value="Unassembled WGS sequence"/>
</dbReference>
<proteinExistence type="predicted"/>
<feature type="compositionally biased region" description="Basic and acidic residues" evidence="1">
    <location>
        <begin position="233"/>
        <end position="256"/>
    </location>
</feature>
<gene>
    <name evidence="3" type="ORF">CEP51_000097</name>
</gene>
<accession>A0A428SPR0</accession>
<evidence type="ECO:0000256" key="2">
    <source>
        <dbReference type="SAM" id="Phobius"/>
    </source>
</evidence>
<comment type="caution">
    <text evidence="3">The sequence shown here is derived from an EMBL/GenBank/DDBJ whole genome shotgun (WGS) entry which is preliminary data.</text>
</comment>
<feature type="transmembrane region" description="Helical" evidence="2">
    <location>
        <begin position="31"/>
        <end position="47"/>
    </location>
</feature>
<evidence type="ECO:0000313" key="4">
    <source>
        <dbReference type="Proteomes" id="UP000287972"/>
    </source>
</evidence>
<reference evidence="3 4" key="1">
    <citation type="submission" date="2017-06" db="EMBL/GenBank/DDBJ databases">
        <title>Comparative genomic analysis of Ambrosia Fusariam Clade fungi.</title>
        <authorList>
            <person name="Stajich J.E."/>
            <person name="Carrillo J."/>
            <person name="Kijimoto T."/>
            <person name="Eskalen A."/>
            <person name="O'Donnell K."/>
            <person name="Kasson M."/>
        </authorList>
    </citation>
    <scope>NUCLEOTIDE SEQUENCE [LARGE SCALE GENOMIC DNA]</scope>
    <source>
        <strain evidence="3 4">NRRL62606</strain>
    </source>
</reference>
<feature type="transmembrane region" description="Helical" evidence="2">
    <location>
        <begin position="126"/>
        <end position="146"/>
    </location>
</feature>
<keyword evidence="4" id="KW-1185">Reference proteome</keyword>
<dbReference type="AlphaFoldDB" id="A0A428SPR0"/>
<dbReference type="EMBL" id="NKCL01000001">
    <property type="protein sequence ID" value="RSL91757.1"/>
    <property type="molecule type" value="Genomic_DNA"/>
</dbReference>
<name>A0A428SPR0_9HYPO</name>
<keyword evidence="2" id="KW-0472">Membrane</keyword>
<evidence type="ECO:0000313" key="3">
    <source>
        <dbReference type="EMBL" id="RSL91757.1"/>
    </source>
</evidence>